<dbReference type="RefSeq" id="WP_183315335.1">
    <property type="nucleotide sequence ID" value="NZ_JACIEN010000001.1"/>
</dbReference>
<evidence type="ECO:0000256" key="2">
    <source>
        <dbReference type="ARBA" id="ARBA00022649"/>
    </source>
</evidence>
<gene>
    <name evidence="4" type="ORF">GGR16_000039</name>
</gene>
<keyword evidence="5" id="KW-1185">Reference proteome</keyword>
<dbReference type="EMBL" id="JACIEN010000001">
    <property type="protein sequence ID" value="MBB4015033.1"/>
    <property type="molecule type" value="Genomic_DNA"/>
</dbReference>
<accession>A0A840BQY8</accession>
<dbReference type="Pfam" id="PF03693">
    <property type="entry name" value="ParD_antitoxin"/>
    <property type="match status" value="1"/>
</dbReference>
<name>A0A840BQY8_9HYPH</name>
<dbReference type="CDD" id="cd22231">
    <property type="entry name" value="RHH_NikR_HicB-like"/>
    <property type="match status" value="1"/>
</dbReference>
<dbReference type="InterPro" id="IPR038296">
    <property type="entry name" value="ParD_sf"/>
</dbReference>
<dbReference type="PANTHER" id="PTHR36582">
    <property type="entry name" value="ANTITOXIN PARD"/>
    <property type="match status" value="1"/>
</dbReference>
<reference evidence="4 5" key="1">
    <citation type="submission" date="2020-08" db="EMBL/GenBank/DDBJ databases">
        <title>Genomic Encyclopedia of Type Strains, Phase IV (KMG-IV): sequencing the most valuable type-strain genomes for metagenomic binning, comparative biology and taxonomic classification.</title>
        <authorList>
            <person name="Goeker M."/>
        </authorList>
    </citation>
    <scope>NUCLEOTIDE SEQUENCE [LARGE SCALE GENOMIC DNA]</scope>
    <source>
        <strain evidence="4 5">DSM 103737</strain>
    </source>
</reference>
<comment type="similarity">
    <text evidence="1">Belongs to the ParD antitoxin family.</text>
</comment>
<dbReference type="SUPFAM" id="SSF47598">
    <property type="entry name" value="Ribbon-helix-helix"/>
    <property type="match status" value="1"/>
</dbReference>
<evidence type="ECO:0000313" key="4">
    <source>
        <dbReference type="EMBL" id="MBB4015033.1"/>
    </source>
</evidence>
<dbReference type="Proteomes" id="UP000577362">
    <property type="component" value="Unassembled WGS sequence"/>
</dbReference>
<sequence length="62" mass="7121">MNVSLTPQLEEFVRRKVESGLYNNASEVIREGLRLMIERDAAKERNKADDASPRETNTEGRE</sequence>
<evidence type="ECO:0000256" key="3">
    <source>
        <dbReference type="SAM" id="MobiDB-lite"/>
    </source>
</evidence>
<dbReference type="Gene3D" id="6.10.10.120">
    <property type="entry name" value="Antitoxin ParD1-like"/>
    <property type="match status" value="1"/>
</dbReference>
<dbReference type="NCBIfam" id="TIGR02606">
    <property type="entry name" value="antidote_CC2985"/>
    <property type="match status" value="1"/>
</dbReference>
<dbReference type="GO" id="GO:0006355">
    <property type="term" value="P:regulation of DNA-templated transcription"/>
    <property type="evidence" value="ECO:0007669"/>
    <property type="project" value="InterPro"/>
</dbReference>
<dbReference type="InterPro" id="IPR010985">
    <property type="entry name" value="Ribbon_hlx_hlx"/>
</dbReference>
<evidence type="ECO:0000313" key="5">
    <source>
        <dbReference type="Proteomes" id="UP000577362"/>
    </source>
</evidence>
<dbReference type="AlphaFoldDB" id="A0A840BQY8"/>
<feature type="region of interest" description="Disordered" evidence="3">
    <location>
        <begin position="40"/>
        <end position="62"/>
    </location>
</feature>
<evidence type="ECO:0000256" key="1">
    <source>
        <dbReference type="ARBA" id="ARBA00008580"/>
    </source>
</evidence>
<protein>
    <submittedName>
        <fullName evidence="4">Antitoxin ParD1/3/4</fullName>
    </submittedName>
</protein>
<comment type="caution">
    <text evidence="4">The sequence shown here is derived from an EMBL/GenBank/DDBJ whole genome shotgun (WGS) entry which is preliminary data.</text>
</comment>
<dbReference type="PANTHER" id="PTHR36582:SF2">
    <property type="entry name" value="ANTITOXIN PARD"/>
    <property type="match status" value="1"/>
</dbReference>
<organism evidence="4 5">
    <name type="scientific">Chelatococcus caeni</name>
    <dbReference type="NCBI Taxonomy" id="1348468"/>
    <lineage>
        <taxon>Bacteria</taxon>
        <taxon>Pseudomonadati</taxon>
        <taxon>Pseudomonadota</taxon>
        <taxon>Alphaproteobacteria</taxon>
        <taxon>Hyphomicrobiales</taxon>
        <taxon>Chelatococcaceae</taxon>
        <taxon>Chelatococcus</taxon>
    </lineage>
</organism>
<proteinExistence type="inferred from homology"/>
<dbReference type="InterPro" id="IPR022789">
    <property type="entry name" value="ParD"/>
</dbReference>
<keyword evidence="2" id="KW-1277">Toxin-antitoxin system</keyword>